<protein>
    <submittedName>
        <fullName evidence="1">Uncharacterized protein</fullName>
    </submittedName>
</protein>
<dbReference type="AlphaFoldDB" id="A0AA39JDT5"/>
<name>A0AA39JDT5_ARMTA</name>
<evidence type="ECO:0000313" key="2">
    <source>
        <dbReference type="Proteomes" id="UP001175211"/>
    </source>
</evidence>
<reference evidence="1" key="1">
    <citation type="submission" date="2023-06" db="EMBL/GenBank/DDBJ databases">
        <authorList>
            <consortium name="Lawrence Berkeley National Laboratory"/>
            <person name="Ahrendt S."/>
            <person name="Sahu N."/>
            <person name="Indic B."/>
            <person name="Wong-Bajracharya J."/>
            <person name="Merenyi Z."/>
            <person name="Ke H.-M."/>
            <person name="Monk M."/>
            <person name="Kocsube S."/>
            <person name="Drula E."/>
            <person name="Lipzen A."/>
            <person name="Balint B."/>
            <person name="Henrissat B."/>
            <person name="Andreopoulos B."/>
            <person name="Martin F.M."/>
            <person name="Harder C.B."/>
            <person name="Rigling D."/>
            <person name="Ford K.L."/>
            <person name="Foster G.D."/>
            <person name="Pangilinan J."/>
            <person name="Papanicolaou A."/>
            <person name="Barry K."/>
            <person name="LaButti K."/>
            <person name="Viragh M."/>
            <person name="Koriabine M."/>
            <person name="Yan M."/>
            <person name="Riley R."/>
            <person name="Champramary S."/>
            <person name="Plett K.L."/>
            <person name="Tsai I.J."/>
            <person name="Slot J."/>
            <person name="Sipos G."/>
            <person name="Plett J."/>
            <person name="Nagy L.G."/>
            <person name="Grigoriev I.V."/>
        </authorList>
    </citation>
    <scope>NUCLEOTIDE SEQUENCE</scope>
    <source>
        <strain evidence="1">CCBAS 213</strain>
    </source>
</reference>
<keyword evidence="2" id="KW-1185">Reference proteome</keyword>
<proteinExistence type="predicted"/>
<dbReference type="EMBL" id="JAUEPS010000078">
    <property type="protein sequence ID" value="KAK0440202.1"/>
    <property type="molecule type" value="Genomic_DNA"/>
</dbReference>
<organism evidence="1 2">
    <name type="scientific">Armillaria tabescens</name>
    <name type="common">Ringless honey mushroom</name>
    <name type="synonym">Agaricus tabescens</name>
    <dbReference type="NCBI Taxonomy" id="1929756"/>
    <lineage>
        <taxon>Eukaryota</taxon>
        <taxon>Fungi</taxon>
        <taxon>Dikarya</taxon>
        <taxon>Basidiomycota</taxon>
        <taxon>Agaricomycotina</taxon>
        <taxon>Agaricomycetes</taxon>
        <taxon>Agaricomycetidae</taxon>
        <taxon>Agaricales</taxon>
        <taxon>Marasmiineae</taxon>
        <taxon>Physalacriaceae</taxon>
        <taxon>Desarmillaria</taxon>
    </lineage>
</organism>
<dbReference type="GeneID" id="85362024"/>
<accession>A0AA39JDT5</accession>
<evidence type="ECO:0000313" key="1">
    <source>
        <dbReference type="EMBL" id="KAK0440202.1"/>
    </source>
</evidence>
<comment type="caution">
    <text evidence="1">The sequence shown here is derived from an EMBL/GenBank/DDBJ whole genome shotgun (WGS) entry which is preliminary data.</text>
</comment>
<dbReference type="RefSeq" id="XP_060323526.1">
    <property type="nucleotide sequence ID" value="XM_060478476.1"/>
</dbReference>
<sequence length="324" mass="36705">MTSYFLSDENGSIPYNFIICKVPKIRVYHTPLCSPEYTNPLPLIHSKPTSPGPLGNEETDRVRCIAEDSDKGSWMFDLSGNQPLELVRRKKHGIAFKSSWIAEVKLDIEDVITCINFIMAHPSFVPGVPLPRYFNTYILLSSVQSTEQARSVRSLAIIAMGELLAFINQWRVMLGSNWASNFSSAVPAFVRRVQLTKLPMRGAVFNAKDKSHGFFIRRAIKCDCPTYVLGADRPEDSNKRSPGPLDLESVKDLRPFLNDLRAADLGLQNVLRLPRAIPPLYIPPQSHVYLDIENWQPIPIPKRSWLLMRRIWEASILPYLGEDG</sequence>
<gene>
    <name evidence="1" type="ORF">EV420DRAFT_1650599</name>
</gene>
<dbReference type="Proteomes" id="UP001175211">
    <property type="component" value="Unassembled WGS sequence"/>
</dbReference>